<gene>
    <name evidence="1" type="ORF">PBRASI_LOCUS8471</name>
</gene>
<dbReference type="AlphaFoldDB" id="A0A9N9CVM9"/>
<proteinExistence type="predicted"/>
<dbReference type="EMBL" id="CAJVPI010001526">
    <property type="protein sequence ID" value="CAG8616744.1"/>
    <property type="molecule type" value="Genomic_DNA"/>
</dbReference>
<comment type="caution">
    <text evidence="1">The sequence shown here is derived from an EMBL/GenBank/DDBJ whole genome shotgun (WGS) entry which is preliminary data.</text>
</comment>
<keyword evidence="2" id="KW-1185">Reference proteome</keyword>
<reference evidence="1" key="1">
    <citation type="submission" date="2021-06" db="EMBL/GenBank/DDBJ databases">
        <authorList>
            <person name="Kallberg Y."/>
            <person name="Tangrot J."/>
            <person name="Rosling A."/>
        </authorList>
    </citation>
    <scope>NUCLEOTIDE SEQUENCE</scope>
    <source>
        <strain evidence="1">BR232B</strain>
    </source>
</reference>
<accession>A0A9N9CVM9</accession>
<protein>
    <submittedName>
        <fullName evidence="1">7903_t:CDS:1</fullName>
    </submittedName>
</protein>
<dbReference type="Proteomes" id="UP000789739">
    <property type="component" value="Unassembled WGS sequence"/>
</dbReference>
<evidence type="ECO:0000313" key="2">
    <source>
        <dbReference type="Proteomes" id="UP000789739"/>
    </source>
</evidence>
<name>A0A9N9CVM9_9GLOM</name>
<sequence>MSELNNMNNNYVELYNDVYQPESFNFNNPNPPIQMPINLQAQQPPAQDVRVNMMSMNTVGYNNTENRTALYQVNEPTSSEYMVIREEQTQSVLGSVSANASFGEVLALTQM</sequence>
<evidence type="ECO:0000313" key="1">
    <source>
        <dbReference type="EMBL" id="CAG8616744.1"/>
    </source>
</evidence>
<organism evidence="1 2">
    <name type="scientific">Paraglomus brasilianum</name>
    <dbReference type="NCBI Taxonomy" id="144538"/>
    <lineage>
        <taxon>Eukaryota</taxon>
        <taxon>Fungi</taxon>
        <taxon>Fungi incertae sedis</taxon>
        <taxon>Mucoromycota</taxon>
        <taxon>Glomeromycotina</taxon>
        <taxon>Glomeromycetes</taxon>
        <taxon>Paraglomerales</taxon>
        <taxon>Paraglomeraceae</taxon>
        <taxon>Paraglomus</taxon>
    </lineage>
</organism>